<accession>A0AAV8XBL6</accession>
<evidence type="ECO:0000313" key="3">
    <source>
        <dbReference type="Proteomes" id="UP001162162"/>
    </source>
</evidence>
<proteinExistence type="predicted"/>
<evidence type="ECO:0000313" key="2">
    <source>
        <dbReference type="EMBL" id="KAJ8936188.1"/>
    </source>
</evidence>
<protein>
    <submittedName>
        <fullName evidence="2">Uncharacterized protein</fullName>
    </submittedName>
</protein>
<dbReference type="Proteomes" id="UP001162162">
    <property type="component" value="Unassembled WGS sequence"/>
</dbReference>
<dbReference type="EMBL" id="JAPWTK010000774">
    <property type="protein sequence ID" value="KAJ8936188.1"/>
    <property type="molecule type" value="Genomic_DNA"/>
</dbReference>
<organism evidence="2 3">
    <name type="scientific">Aromia moschata</name>
    <dbReference type="NCBI Taxonomy" id="1265417"/>
    <lineage>
        <taxon>Eukaryota</taxon>
        <taxon>Metazoa</taxon>
        <taxon>Ecdysozoa</taxon>
        <taxon>Arthropoda</taxon>
        <taxon>Hexapoda</taxon>
        <taxon>Insecta</taxon>
        <taxon>Pterygota</taxon>
        <taxon>Neoptera</taxon>
        <taxon>Endopterygota</taxon>
        <taxon>Coleoptera</taxon>
        <taxon>Polyphaga</taxon>
        <taxon>Cucujiformia</taxon>
        <taxon>Chrysomeloidea</taxon>
        <taxon>Cerambycidae</taxon>
        <taxon>Cerambycinae</taxon>
        <taxon>Callichromatini</taxon>
        <taxon>Aromia</taxon>
    </lineage>
</organism>
<reference evidence="2" key="1">
    <citation type="journal article" date="2023" name="Insect Mol. Biol.">
        <title>Genome sequencing provides insights into the evolution of gene families encoding plant cell wall-degrading enzymes in longhorned beetles.</title>
        <authorList>
            <person name="Shin N.R."/>
            <person name="Okamura Y."/>
            <person name="Kirsch R."/>
            <person name="Pauchet Y."/>
        </authorList>
    </citation>
    <scope>NUCLEOTIDE SEQUENCE</scope>
    <source>
        <strain evidence="2">AMC_N1</strain>
    </source>
</reference>
<evidence type="ECO:0000256" key="1">
    <source>
        <dbReference type="SAM" id="MobiDB-lite"/>
    </source>
</evidence>
<dbReference type="AlphaFoldDB" id="A0AAV8XBL6"/>
<feature type="region of interest" description="Disordered" evidence="1">
    <location>
        <begin position="97"/>
        <end position="131"/>
    </location>
</feature>
<keyword evidence="3" id="KW-1185">Reference proteome</keyword>
<sequence>MNYQDHLTKFVFLRALKSKRAEEVAYNLMDIFCITGAPLVYCIVTMAESIQRTPYEAMFGTPLINGLTDSNRPLQIVERLQDEEDIYRLQKTVSENMEDTLSDESDRELLNKDNDGSSNNLTNDGDDTINEPENDIAQEYLQSLSEIGIIKKSSCSLDNNYDVAVVNIAK</sequence>
<name>A0AAV8XBL6_9CUCU</name>
<comment type="caution">
    <text evidence="2">The sequence shown here is derived from an EMBL/GenBank/DDBJ whole genome shotgun (WGS) entry which is preliminary data.</text>
</comment>
<feature type="compositionally biased region" description="Acidic residues" evidence="1">
    <location>
        <begin position="97"/>
        <end position="106"/>
    </location>
</feature>
<gene>
    <name evidence="2" type="ORF">NQ318_020933</name>
</gene>